<reference evidence="1" key="1">
    <citation type="submission" date="2020-12" db="EMBL/GenBank/DDBJ databases">
        <title>Prauserella sp. ASG 168, a novel actinomycete isolated from cave rock.</title>
        <authorList>
            <person name="Suriyachadkun C."/>
        </authorList>
    </citation>
    <scope>NUCLEOTIDE SEQUENCE</scope>
    <source>
        <strain evidence="1">ASG 168</strain>
    </source>
</reference>
<gene>
    <name evidence="1" type="ORF">JHE00_12320</name>
</gene>
<dbReference type="Proteomes" id="UP000635245">
    <property type="component" value="Unassembled WGS sequence"/>
</dbReference>
<proteinExistence type="predicted"/>
<protein>
    <submittedName>
        <fullName evidence="1">Uncharacterized protein</fullName>
    </submittedName>
</protein>
<dbReference type="EMBL" id="JAENJH010000002">
    <property type="protein sequence ID" value="MBK1785111.1"/>
    <property type="molecule type" value="Genomic_DNA"/>
</dbReference>
<evidence type="ECO:0000313" key="1">
    <source>
        <dbReference type="EMBL" id="MBK1785111.1"/>
    </source>
</evidence>
<name>A0A934V295_9PSEU</name>
<dbReference type="RefSeq" id="WP_200317992.1">
    <property type="nucleotide sequence ID" value="NZ_JAENJH010000002.1"/>
</dbReference>
<comment type="caution">
    <text evidence="1">The sequence shown here is derived from an EMBL/GenBank/DDBJ whole genome shotgun (WGS) entry which is preliminary data.</text>
</comment>
<accession>A0A934V295</accession>
<sequence length="72" mass="7712">MNAESVVDAEIVDPEWRFESAISTPDGVRIRAEVTVPDRLAGADLGEVGELVHMAANKTLSHLRTSSGVSHL</sequence>
<keyword evidence="2" id="KW-1185">Reference proteome</keyword>
<organism evidence="1 2">
    <name type="scientific">Prauserella cavernicola</name>
    <dbReference type="NCBI Taxonomy" id="2800127"/>
    <lineage>
        <taxon>Bacteria</taxon>
        <taxon>Bacillati</taxon>
        <taxon>Actinomycetota</taxon>
        <taxon>Actinomycetes</taxon>
        <taxon>Pseudonocardiales</taxon>
        <taxon>Pseudonocardiaceae</taxon>
        <taxon>Prauserella</taxon>
    </lineage>
</organism>
<dbReference type="AlphaFoldDB" id="A0A934V295"/>
<evidence type="ECO:0000313" key="2">
    <source>
        <dbReference type="Proteomes" id="UP000635245"/>
    </source>
</evidence>